<evidence type="ECO:0000256" key="1">
    <source>
        <dbReference type="SAM" id="MobiDB-lite"/>
    </source>
</evidence>
<sequence>MLPKVVLSPLKHTVQIVSKATENGETVTCISIPDPPQPGESPQPKHCTTLEDVIDSVLSPERRRALCQTESVVAVPPPPSGAAEAQNRVVIMPENGQVMVCTSNGMTQELRALTTSPLPASPGSPVVSNIIYPNMVFSTVPSLNPISFVMSGAMSTSATGQLVLSSDGTVRIASQTANKPIAKKRLPLLQPRGPLPTQPSPPAAFKRIEEVQYSREMSNRLKSAKQTQEIIKRAQPGHSVSTQVESQSYSAVVQSSTTSKPRTPEHTLTCSGCSGAASNEKSPRLKSLVTVATRRAISTSHVRALDFGGSGTHSGKRAQGSADEGLDGAPSDNLAETLETIRTSLTGAMNRALRSNTEASSGLDSETKKRKAKPHNTEGAKKAKSEEYLKSMDVNKFLDKIHHN</sequence>
<name>G3MKK3_AMBMU</name>
<feature type="compositionally biased region" description="Basic and acidic residues" evidence="1">
    <location>
        <begin position="375"/>
        <end position="389"/>
    </location>
</feature>
<dbReference type="EMBL" id="JO842404">
    <property type="protein sequence ID" value="AEO34021.1"/>
    <property type="molecule type" value="mRNA"/>
</dbReference>
<protein>
    <submittedName>
        <fullName evidence="2">Uncharacterized protein</fullName>
    </submittedName>
</protein>
<dbReference type="AlphaFoldDB" id="G3MKK3"/>
<evidence type="ECO:0000313" key="2">
    <source>
        <dbReference type="EMBL" id="AEO34021.1"/>
    </source>
</evidence>
<proteinExistence type="evidence at transcript level"/>
<accession>G3MKK3</accession>
<reference evidence="2" key="1">
    <citation type="journal article" date="2011" name="PLoS ONE">
        <title>A deep insight into the sialotranscriptome of the gulf coast tick, Amblyomma maculatum.</title>
        <authorList>
            <person name="Karim S."/>
            <person name="Singh P."/>
            <person name="Ribeiro J.M."/>
        </authorList>
    </citation>
    <scope>NUCLEOTIDE SEQUENCE</scope>
    <source>
        <tissue evidence="2">Salivary gland</tissue>
    </source>
</reference>
<organism evidence="2">
    <name type="scientific">Amblyomma maculatum</name>
    <name type="common">Gulf Coast tick</name>
    <dbReference type="NCBI Taxonomy" id="34609"/>
    <lineage>
        <taxon>Eukaryota</taxon>
        <taxon>Metazoa</taxon>
        <taxon>Ecdysozoa</taxon>
        <taxon>Arthropoda</taxon>
        <taxon>Chelicerata</taxon>
        <taxon>Arachnida</taxon>
        <taxon>Acari</taxon>
        <taxon>Parasitiformes</taxon>
        <taxon>Ixodida</taxon>
        <taxon>Ixodoidea</taxon>
        <taxon>Ixodidae</taxon>
        <taxon>Amblyomminae</taxon>
        <taxon>Amblyomma</taxon>
    </lineage>
</organism>
<feature type="region of interest" description="Disordered" evidence="1">
    <location>
        <begin position="346"/>
        <end position="389"/>
    </location>
</feature>
<feature type="region of interest" description="Disordered" evidence="1">
    <location>
        <begin position="305"/>
        <end position="332"/>
    </location>
</feature>
<feature type="compositionally biased region" description="Polar residues" evidence="1">
    <location>
        <begin position="346"/>
        <end position="364"/>
    </location>
</feature>